<comment type="caution">
    <text evidence="1">The sequence shown here is derived from an EMBL/GenBank/DDBJ whole genome shotgun (WGS) entry which is preliminary data.</text>
</comment>
<dbReference type="EMBL" id="AMRV01000010">
    <property type="protein sequence ID" value="EMD82032.1"/>
    <property type="molecule type" value="Genomic_DNA"/>
</dbReference>
<dbReference type="AlphaFoldDB" id="M2U211"/>
<dbReference type="Gene3D" id="2.40.70.10">
    <property type="entry name" value="Acid Proteases"/>
    <property type="match status" value="2"/>
</dbReference>
<sequence>MLAVLPAASLQPLPPPGPADEIATGADRYERMTVPVTVNGKGPFPFVIDTGAERTMVSTELAESLGLESPGDAIVHAVTGLHRVPLYSIDRLSVAGDGVDFLEAPSVPQSRLGAVGLLGLDSLQNSHVVFDIGRDTMTVRASARDQKPARSYGNTIVITAEKRQGRLIFTNARINGVAVRVVVDTGAQVSLGNEALRQAIIQRRVLEERVGIISVVGDSIEGDILNVRKLTLDGLSMIGGKIIFSDAPIFAQLDLDAQPALLLGMSTFRAFQRVEIDFPKRQVSFVLERDPTLDGLVRTGCRGTRIDRGGC</sequence>
<accession>M2U211</accession>
<evidence type="ECO:0008006" key="3">
    <source>
        <dbReference type="Google" id="ProtNLM"/>
    </source>
</evidence>
<dbReference type="InterPro" id="IPR034122">
    <property type="entry name" value="Retropepsin-like_bacterial"/>
</dbReference>
<dbReference type="Proteomes" id="UP000011717">
    <property type="component" value="Unassembled WGS sequence"/>
</dbReference>
<gene>
    <name evidence="1" type="ORF">C725_2520</name>
</gene>
<protein>
    <recommendedName>
        <fullName evidence="3">Peptidase A2 domain-containing protein</fullName>
    </recommendedName>
</protein>
<keyword evidence="2" id="KW-1185">Reference proteome</keyword>
<dbReference type="GO" id="GO:0006508">
    <property type="term" value="P:proteolysis"/>
    <property type="evidence" value="ECO:0007669"/>
    <property type="project" value="InterPro"/>
</dbReference>
<dbReference type="InterPro" id="IPR001969">
    <property type="entry name" value="Aspartic_peptidase_AS"/>
</dbReference>
<evidence type="ECO:0000313" key="2">
    <source>
        <dbReference type="Proteomes" id="UP000011717"/>
    </source>
</evidence>
<dbReference type="PROSITE" id="PS00141">
    <property type="entry name" value="ASP_PROTEASE"/>
    <property type="match status" value="2"/>
</dbReference>
<organism evidence="1 2">
    <name type="scientific">Pacificimonas flava</name>
    <dbReference type="NCBI Taxonomy" id="1234595"/>
    <lineage>
        <taxon>Bacteria</taxon>
        <taxon>Pseudomonadati</taxon>
        <taxon>Pseudomonadota</taxon>
        <taxon>Alphaproteobacteria</taxon>
        <taxon>Sphingomonadales</taxon>
        <taxon>Sphingosinicellaceae</taxon>
        <taxon>Pacificimonas</taxon>
    </lineage>
</organism>
<dbReference type="InterPro" id="IPR021109">
    <property type="entry name" value="Peptidase_aspartic_dom_sf"/>
</dbReference>
<evidence type="ECO:0000313" key="1">
    <source>
        <dbReference type="EMBL" id="EMD82032.1"/>
    </source>
</evidence>
<dbReference type="GO" id="GO:0004190">
    <property type="term" value="F:aspartic-type endopeptidase activity"/>
    <property type="evidence" value="ECO:0007669"/>
    <property type="project" value="InterPro"/>
</dbReference>
<proteinExistence type="predicted"/>
<dbReference type="Pfam" id="PF13975">
    <property type="entry name" value="gag-asp_proteas"/>
    <property type="match status" value="1"/>
</dbReference>
<reference evidence="1 2" key="1">
    <citation type="journal article" date="2013" name="Genome Announc.">
        <title>Draft Genome Sequence of Strain JLT2015T, Belonging to the Family Sphingomonadaceae of the Alphaproteobacteria.</title>
        <authorList>
            <person name="Tang K."/>
            <person name="Liu K."/>
            <person name="Li S."/>
            <person name="Jiao N."/>
        </authorList>
    </citation>
    <scope>NUCLEOTIDE SEQUENCE [LARGE SCALE GENOMIC DNA]</scope>
    <source>
        <strain evidence="1 2">JLT2015</strain>
    </source>
</reference>
<dbReference type="Pfam" id="PF13650">
    <property type="entry name" value="Asp_protease_2"/>
    <property type="match status" value="1"/>
</dbReference>
<dbReference type="SUPFAM" id="SSF50630">
    <property type="entry name" value="Acid proteases"/>
    <property type="match status" value="2"/>
</dbReference>
<dbReference type="CDD" id="cd05483">
    <property type="entry name" value="retropepsin_like_bacteria"/>
    <property type="match status" value="1"/>
</dbReference>
<dbReference type="PATRIC" id="fig|1234595.3.peg.2521"/>
<name>M2U211_9SPHN</name>